<dbReference type="RefSeq" id="WP_132203842.1">
    <property type="nucleotide sequence ID" value="NZ_SMKY01000305.1"/>
</dbReference>
<reference evidence="2 3" key="1">
    <citation type="submission" date="2019-03" db="EMBL/GenBank/DDBJ databases">
        <title>Draft genome sequences of novel Actinobacteria.</title>
        <authorList>
            <person name="Sahin N."/>
            <person name="Ay H."/>
            <person name="Saygin H."/>
        </authorList>
    </citation>
    <scope>NUCLEOTIDE SEQUENCE [LARGE SCALE GENOMIC DNA]</scope>
    <source>
        <strain evidence="2 3">DSM 45941</strain>
    </source>
</reference>
<evidence type="ECO:0000313" key="2">
    <source>
        <dbReference type="EMBL" id="TDD66643.1"/>
    </source>
</evidence>
<dbReference type="PANTHER" id="PTHR35908">
    <property type="entry name" value="HYPOTHETICAL FUSION PROTEIN"/>
    <property type="match status" value="1"/>
</dbReference>
<comment type="caution">
    <text evidence="2">The sequence shown here is derived from an EMBL/GenBank/DDBJ whole genome shotgun (WGS) entry which is preliminary data.</text>
</comment>
<dbReference type="InterPro" id="IPR029068">
    <property type="entry name" value="Glyas_Bleomycin-R_OHBP_Dase"/>
</dbReference>
<keyword evidence="3" id="KW-1185">Reference proteome</keyword>
<dbReference type="InterPro" id="IPR037523">
    <property type="entry name" value="VOC_core"/>
</dbReference>
<dbReference type="Proteomes" id="UP000295578">
    <property type="component" value="Unassembled WGS sequence"/>
</dbReference>
<dbReference type="Gene3D" id="3.10.180.10">
    <property type="entry name" value="2,3-Dihydroxybiphenyl 1,2-Dioxygenase, domain 1"/>
    <property type="match status" value="1"/>
</dbReference>
<protein>
    <submittedName>
        <fullName evidence="2">VOC family protein</fullName>
    </submittedName>
</protein>
<accession>A0A4R5A425</accession>
<dbReference type="SUPFAM" id="SSF54593">
    <property type="entry name" value="Glyoxalase/Bleomycin resistance protein/Dihydroxybiphenyl dioxygenase"/>
    <property type="match status" value="1"/>
</dbReference>
<name>A0A4R5A425_9ACTN</name>
<dbReference type="PROSITE" id="PS51819">
    <property type="entry name" value="VOC"/>
    <property type="match status" value="1"/>
</dbReference>
<dbReference type="AlphaFoldDB" id="A0A4R5A425"/>
<dbReference type="CDD" id="cd06587">
    <property type="entry name" value="VOC"/>
    <property type="match status" value="1"/>
</dbReference>
<dbReference type="Pfam" id="PF18029">
    <property type="entry name" value="Glyoxalase_6"/>
    <property type="match status" value="1"/>
</dbReference>
<dbReference type="OrthoDB" id="1645442at2"/>
<dbReference type="PANTHER" id="PTHR35908:SF1">
    <property type="entry name" value="CONSERVED PROTEIN"/>
    <property type="match status" value="1"/>
</dbReference>
<feature type="domain" description="VOC" evidence="1">
    <location>
        <begin position="6"/>
        <end position="121"/>
    </location>
</feature>
<evidence type="ECO:0000313" key="3">
    <source>
        <dbReference type="Proteomes" id="UP000295578"/>
    </source>
</evidence>
<gene>
    <name evidence="2" type="ORF">E1293_38995</name>
</gene>
<proteinExistence type="predicted"/>
<dbReference type="EMBL" id="SMKY01000305">
    <property type="protein sequence ID" value="TDD66643.1"/>
    <property type="molecule type" value="Genomic_DNA"/>
</dbReference>
<organism evidence="2 3">
    <name type="scientific">Actinomadura darangshiensis</name>
    <dbReference type="NCBI Taxonomy" id="705336"/>
    <lineage>
        <taxon>Bacteria</taxon>
        <taxon>Bacillati</taxon>
        <taxon>Actinomycetota</taxon>
        <taxon>Actinomycetes</taxon>
        <taxon>Streptosporangiales</taxon>
        <taxon>Thermomonosporaceae</taxon>
        <taxon>Actinomadura</taxon>
    </lineage>
</organism>
<sequence>MSGFAEFIAVNIDCPEPPALAAFYAAVTGGEVTYDTPEAAAVKLPSGLDVYFQGVTGHQAPTWPEGDRPQQSHLDFYVDDLDKAEAAVTGLGGGRPDFQPGGDRWRVLTDPAGHPFCVCLRQS</sequence>
<dbReference type="InterPro" id="IPR041581">
    <property type="entry name" value="Glyoxalase_6"/>
</dbReference>
<evidence type="ECO:0000259" key="1">
    <source>
        <dbReference type="PROSITE" id="PS51819"/>
    </source>
</evidence>